<evidence type="ECO:0000256" key="1">
    <source>
        <dbReference type="ARBA" id="ARBA00002634"/>
    </source>
</evidence>
<accession>A0A2H0W5C8</accession>
<gene>
    <name evidence="15" type="primary">trmD</name>
    <name evidence="19" type="ORF">COT80_00345</name>
</gene>
<dbReference type="InterPro" id="IPR002649">
    <property type="entry name" value="tRNA_m1G_MeTrfase_TrmD"/>
</dbReference>
<evidence type="ECO:0000313" key="19">
    <source>
        <dbReference type="EMBL" id="PIS06556.1"/>
    </source>
</evidence>
<comment type="subunit">
    <text evidence="4 15 17">Homodimer.</text>
</comment>
<comment type="caution">
    <text evidence="15">Lacks conserved residue(s) required for the propagation of feature annotation.</text>
</comment>
<keyword evidence="7 15" id="KW-0963">Cytoplasm</keyword>
<dbReference type="InterPro" id="IPR029028">
    <property type="entry name" value="Alpha/beta_knot_MTases"/>
</dbReference>
<dbReference type="Pfam" id="PF01746">
    <property type="entry name" value="tRNA_m1G_MT"/>
    <property type="match status" value="1"/>
</dbReference>
<evidence type="ECO:0000256" key="2">
    <source>
        <dbReference type="ARBA" id="ARBA00004496"/>
    </source>
</evidence>
<keyword evidence="9 15" id="KW-0808">Transferase</keyword>
<comment type="subcellular location">
    <subcellularLocation>
        <location evidence="2 15 17">Cytoplasm</location>
    </subcellularLocation>
</comment>
<dbReference type="GO" id="GO:0052906">
    <property type="term" value="F:tRNA (guanine(37)-N1)-methyltransferase activity"/>
    <property type="evidence" value="ECO:0007669"/>
    <property type="project" value="UniProtKB-UniRule"/>
</dbReference>
<evidence type="ECO:0000256" key="16">
    <source>
        <dbReference type="PIRSR" id="PIRSR000386-1"/>
    </source>
</evidence>
<evidence type="ECO:0000256" key="12">
    <source>
        <dbReference type="ARBA" id="ARBA00029736"/>
    </source>
</evidence>
<evidence type="ECO:0000313" key="20">
    <source>
        <dbReference type="Proteomes" id="UP000229056"/>
    </source>
</evidence>
<dbReference type="Gene3D" id="1.10.1270.20">
    <property type="entry name" value="tRNA(m1g37)methyltransferase, domain 2"/>
    <property type="match status" value="1"/>
</dbReference>
<protein>
    <recommendedName>
        <fullName evidence="6 15">tRNA (guanine-N(1)-)-methyltransferase</fullName>
        <ecNumber evidence="5 15">2.1.1.228</ecNumber>
    </recommendedName>
    <alternativeName>
        <fullName evidence="12 15">M1G-methyltransferase</fullName>
    </alternativeName>
    <alternativeName>
        <fullName evidence="13 15">tRNA [GM37] methyltransferase</fullName>
    </alternativeName>
</protein>
<evidence type="ECO:0000256" key="9">
    <source>
        <dbReference type="ARBA" id="ARBA00022679"/>
    </source>
</evidence>
<evidence type="ECO:0000256" key="15">
    <source>
        <dbReference type="HAMAP-Rule" id="MF_00605"/>
    </source>
</evidence>
<organism evidence="19 20">
    <name type="scientific">Candidatus Buchananbacteria bacterium CG10_big_fil_rev_8_21_14_0_10_33_19</name>
    <dbReference type="NCBI Taxonomy" id="1974525"/>
    <lineage>
        <taxon>Bacteria</taxon>
        <taxon>Candidatus Buchananiibacteriota</taxon>
    </lineage>
</organism>
<evidence type="ECO:0000256" key="10">
    <source>
        <dbReference type="ARBA" id="ARBA00022691"/>
    </source>
</evidence>
<evidence type="ECO:0000256" key="11">
    <source>
        <dbReference type="ARBA" id="ARBA00022694"/>
    </source>
</evidence>
<evidence type="ECO:0000256" key="3">
    <source>
        <dbReference type="ARBA" id="ARBA00007630"/>
    </source>
</evidence>
<evidence type="ECO:0000256" key="4">
    <source>
        <dbReference type="ARBA" id="ARBA00011738"/>
    </source>
</evidence>
<dbReference type="InterPro" id="IPR029026">
    <property type="entry name" value="tRNA_m1G_MTases_N"/>
</dbReference>
<dbReference type="PANTHER" id="PTHR46417:SF1">
    <property type="entry name" value="TRNA (GUANINE-N(1)-)-METHYLTRANSFERASE"/>
    <property type="match status" value="1"/>
</dbReference>
<dbReference type="AlphaFoldDB" id="A0A2H0W5C8"/>
<sequence length="220" mass="25362">MKQFDVITIFPHILDSYINESLFLRAQKNKVLKIKTHYLRQWTKDRHQTVDDKPYGGGVGLVFKADIIMKALASIKRQKKSRVILTAANGKTFNQKTAQRLSKYDQLIFVCPRYEGVDARVEKMVDEKISIGDYILTGGELPAMVIMDAVSRHYPTFVGKQESVQDESFSKDNYLEYPQYTRPEEVKYQGKKLKVPSVLLSGNHAKIKEWRVKKSKSQNT</sequence>
<comment type="similarity">
    <text evidence="3 15 17">Belongs to the RNA methyltransferase TrmD family.</text>
</comment>
<keyword evidence="10 15" id="KW-0949">S-adenosyl-L-methionine</keyword>
<evidence type="ECO:0000259" key="18">
    <source>
        <dbReference type="Pfam" id="PF01746"/>
    </source>
</evidence>
<comment type="catalytic activity">
    <reaction evidence="14 15 17">
        <text>guanosine(37) in tRNA + S-adenosyl-L-methionine = N(1)-methylguanosine(37) in tRNA + S-adenosyl-L-homocysteine + H(+)</text>
        <dbReference type="Rhea" id="RHEA:36899"/>
        <dbReference type="Rhea" id="RHEA-COMP:10145"/>
        <dbReference type="Rhea" id="RHEA-COMP:10147"/>
        <dbReference type="ChEBI" id="CHEBI:15378"/>
        <dbReference type="ChEBI" id="CHEBI:57856"/>
        <dbReference type="ChEBI" id="CHEBI:59789"/>
        <dbReference type="ChEBI" id="CHEBI:73542"/>
        <dbReference type="ChEBI" id="CHEBI:74269"/>
        <dbReference type="EC" id="2.1.1.228"/>
    </reaction>
</comment>
<dbReference type="CDD" id="cd18080">
    <property type="entry name" value="TrmD-like"/>
    <property type="match status" value="1"/>
</dbReference>
<keyword evidence="8 15" id="KW-0489">Methyltransferase</keyword>
<dbReference type="FunFam" id="3.40.1280.10:FF:000001">
    <property type="entry name" value="tRNA (guanine-N(1)-)-methyltransferase"/>
    <property type="match status" value="1"/>
</dbReference>
<dbReference type="EC" id="2.1.1.228" evidence="5 15"/>
<proteinExistence type="inferred from homology"/>
<comment type="caution">
    <text evidence="19">The sequence shown here is derived from an EMBL/GenBank/DDBJ whole genome shotgun (WGS) entry which is preliminary data.</text>
</comment>
<evidence type="ECO:0000256" key="17">
    <source>
        <dbReference type="RuleBase" id="RU003464"/>
    </source>
</evidence>
<evidence type="ECO:0000256" key="5">
    <source>
        <dbReference type="ARBA" id="ARBA00012807"/>
    </source>
</evidence>
<dbReference type="GO" id="GO:0005829">
    <property type="term" value="C:cytosol"/>
    <property type="evidence" value="ECO:0007669"/>
    <property type="project" value="TreeGrafter"/>
</dbReference>
<dbReference type="NCBIfam" id="TIGR00088">
    <property type="entry name" value="trmD"/>
    <property type="match status" value="1"/>
</dbReference>
<dbReference type="Gene3D" id="3.40.1280.10">
    <property type="match status" value="1"/>
</dbReference>
<dbReference type="EMBL" id="PEZY01000002">
    <property type="protein sequence ID" value="PIS06556.1"/>
    <property type="molecule type" value="Genomic_DNA"/>
</dbReference>
<dbReference type="NCBIfam" id="NF000648">
    <property type="entry name" value="PRK00026.1"/>
    <property type="match status" value="1"/>
</dbReference>
<dbReference type="InterPro" id="IPR016009">
    <property type="entry name" value="tRNA_MeTrfase_TRMD/TRM10"/>
</dbReference>
<name>A0A2H0W5C8_9BACT</name>
<feature type="domain" description="tRNA methyltransferase TRMD/TRM10-type" evidence="18">
    <location>
        <begin position="3"/>
        <end position="218"/>
    </location>
</feature>
<evidence type="ECO:0000256" key="6">
    <source>
        <dbReference type="ARBA" id="ARBA00014679"/>
    </source>
</evidence>
<comment type="function">
    <text evidence="1 15 17">Specifically methylates guanosine-37 in various tRNAs.</text>
</comment>
<dbReference type="PANTHER" id="PTHR46417">
    <property type="entry name" value="TRNA (GUANINE-N(1)-)-METHYLTRANSFERASE"/>
    <property type="match status" value="1"/>
</dbReference>
<reference evidence="20" key="1">
    <citation type="submission" date="2017-09" db="EMBL/GenBank/DDBJ databases">
        <title>Depth-based differentiation of microbial function through sediment-hosted aquifers and enrichment of novel symbionts in the deep terrestrial subsurface.</title>
        <authorList>
            <person name="Probst A.J."/>
            <person name="Ladd B."/>
            <person name="Jarett J.K."/>
            <person name="Geller-Mcgrath D.E."/>
            <person name="Sieber C.M.K."/>
            <person name="Emerson J.B."/>
            <person name="Anantharaman K."/>
            <person name="Thomas B.C."/>
            <person name="Malmstrom R."/>
            <person name="Stieglmeier M."/>
            <person name="Klingl A."/>
            <person name="Woyke T."/>
            <person name="Ryan C.M."/>
            <person name="Banfield J.F."/>
        </authorList>
    </citation>
    <scope>NUCLEOTIDE SEQUENCE [LARGE SCALE GENOMIC DNA]</scope>
</reference>
<dbReference type="PIRSF" id="PIRSF000386">
    <property type="entry name" value="tRNA_mtase"/>
    <property type="match status" value="1"/>
</dbReference>
<dbReference type="InterPro" id="IPR023148">
    <property type="entry name" value="tRNA_m1G_MeTrfase_C_sf"/>
</dbReference>
<feature type="binding site" evidence="15 16">
    <location>
        <begin position="131"/>
        <end position="136"/>
    </location>
    <ligand>
        <name>S-adenosyl-L-methionine</name>
        <dbReference type="ChEBI" id="CHEBI:59789"/>
    </ligand>
</feature>
<evidence type="ECO:0000256" key="14">
    <source>
        <dbReference type="ARBA" id="ARBA00047783"/>
    </source>
</evidence>
<dbReference type="HAMAP" id="MF_00605">
    <property type="entry name" value="TrmD"/>
    <property type="match status" value="1"/>
</dbReference>
<evidence type="ECO:0000256" key="7">
    <source>
        <dbReference type="ARBA" id="ARBA00022490"/>
    </source>
</evidence>
<dbReference type="Proteomes" id="UP000229056">
    <property type="component" value="Unassembled WGS sequence"/>
</dbReference>
<keyword evidence="11 15" id="KW-0819">tRNA processing</keyword>
<evidence type="ECO:0000256" key="13">
    <source>
        <dbReference type="ARBA" id="ARBA00033392"/>
    </source>
</evidence>
<dbReference type="GO" id="GO:0002939">
    <property type="term" value="P:tRNA N1-guanine methylation"/>
    <property type="evidence" value="ECO:0007669"/>
    <property type="project" value="TreeGrafter"/>
</dbReference>
<evidence type="ECO:0000256" key="8">
    <source>
        <dbReference type="ARBA" id="ARBA00022603"/>
    </source>
</evidence>
<dbReference type="SUPFAM" id="SSF75217">
    <property type="entry name" value="alpha/beta knot"/>
    <property type="match status" value="1"/>
</dbReference>